<protein>
    <recommendedName>
        <fullName evidence="4">Surface antigen domain-containing protein</fullName>
    </recommendedName>
</protein>
<accession>A0A8J7LVN9</accession>
<evidence type="ECO:0008006" key="4">
    <source>
        <dbReference type="Google" id="ProtNLM"/>
    </source>
</evidence>
<evidence type="ECO:0000256" key="1">
    <source>
        <dbReference type="SAM" id="SignalP"/>
    </source>
</evidence>
<dbReference type="EMBL" id="JAELVR010000004">
    <property type="protein sequence ID" value="MBJ6371325.1"/>
    <property type="molecule type" value="Genomic_DNA"/>
</dbReference>
<organism evidence="2 3">
    <name type="scientific">Sedimentitalea arenosa</name>
    <dbReference type="NCBI Taxonomy" id="2798803"/>
    <lineage>
        <taxon>Bacteria</taxon>
        <taxon>Pseudomonadati</taxon>
        <taxon>Pseudomonadota</taxon>
        <taxon>Alphaproteobacteria</taxon>
        <taxon>Rhodobacterales</taxon>
        <taxon>Paracoccaceae</taxon>
        <taxon>Sedimentitalea</taxon>
    </lineage>
</organism>
<proteinExistence type="predicted"/>
<evidence type="ECO:0000313" key="3">
    <source>
        <dbReference type="Proteomes" id="UP000619079"/>
    </source>
</evidence>
<keyword evidence="1" id="KW-0732">Signal</keyword>
<reference evidence="2" key="1">
    <citation type="submission" date="2020-12" db="EMBL/GenBank/DDBJ databases">
        <title>Sedimentitalea sp. nov., isolated from sand in Incheon.</title>
        <authorList>
            <person name="Kim W."/>
        </authorList>
    </citation>
    <scope>NUCLEOTIDE SEQUENCE</scope>
    <source>
        <strain evidence="2">CAU 1593</strain>
    </source>
</reference>
<keyword evidence="3" id="KW-1185">Reference proteome</keyword>
<sequence length="117" mass="12590">MRPFPIALCALLILSVAPQAGFAKPLSKIVAQAGLSPEDFKIMSATEDALIAPAPKAGRNATWDNPESGSKGIVEVTSVRDGCAYIRHVFHPKGRDASEELKFRKCKASDGVWRLTP</sequence>
<feature type="chain" id="PRO_5035199264" description="Surface antigen domain-containing protein" evidence="1">
    <location>
        <begin position="24"/>
        <end position="117"/>
    </location>
</feature>
<dbReference type="Proteomes" id="UP000619079">
    <property type="component" value="Unassembled WGS sequence"/>
</dbReference>
<dbReference type="AlphaFoldDB" id="A0A8J7LVN9"/>
<dbReference type="RefSeq" id="WP_199024180.1">
    <property type="nucleotide sequence ID" value="NZ_JAELVR010000004.1"/>
</dbReference>
<evidence type="ECO:0000313" key="2">
    <source>
        <dbReference type="EMBL" id="MBJ6371325.1"/>
    </source>
</evidence>
<name>A0A8J7LVN9_9RHOB</name>
<feature type="signal peptide" evidence="1">
    <location>
        <begin position="1"/>
        <end position="23"/>
    </location>
</feature>
<gene>
    <name evidence="2" type="ORF">JF290_07275</name>
</gene>
<comment type="caution">
    <text evidence="2">The sequence shown here is derived from an EMBL/GenBank/DDBJ whole genome shotgun (WGS) entry which is preliminary data.</text>
</comment>